<dbReference type="PANTHER" id="PTHR13271:SF47">
    <property type="entry name" value="ACTIN-HISTIDINE N-METHYLTRANSFERASE"/>
    <property type="match status" value="1"/>
</dbReference>
<reference evidence="5" key="1">
    <citation type="submission" date="2018-06" db="EMBL/GenBank/DDBJ databases">
        <authorList>
            <person name="Guldener U."/>
        </authorList>
    </citation>
    <scope>NUCLEOTIDE SEQUENCE [LARGE SCALE GENOMIC DNA]</scope>
    <source>
        <strain evidence="5">UTAD17</strain>
    </source>
</reference>
<dbReference type="Proteomes" id="UP000262825">
    <property type="component" value="Unassembled WGS sequence"/>
</dbReference>
<dbReference type="SUPFAM" id="SSF82199">
    <property type="entry name" value="SET domain"/>
    <property type="match status" value="1"/>
</dbReference>
<evidence type="ECO:0000313" key="5">
    <source>
        <dbReference type="Proteomes" id="UP000262825"/>
    </source>
</evidence>
<keyword evidence="5" id="KW-1185">Reference proteome</keyword>
<evidence type="ECO:0000256" key="3">
    <source>
        <dbReference type="ARBA" id="ARBA00022691"/>
    </source>
</evidence>
<dbReference type="VEuPathDB" id="FungiDB:SCODWIG_00059"/>
<evidence type="ECO:0000256" key="2">
    <source>
        <dbReference type="ARBA" id="ARBA00022679"/>
    </source>
</evidence>
<dbReference type="InterPro" id="IPR050600">
    <property type="entry name" value="SETD3_SETD6_MTase"/>
</dbReference>
<protein>
    <submittedName>
        <fullName evidence="4">Uncharacterized protein</fullName>
    </submittedName>
</protein>
<organism evidence="4 5">
    <name type="scientific">Saccharomycodes ludwigii</name>
    <dbReference type="NCBI Taxonomy" id="36035"/>
    <lineage>
        <taxon>Eukaryota</taxon>
        <taxon>Fungi</taxon>
        <taxon>Dikarya</taxon>
        <taxon>Ascomycota</taxon>
        <taxon>Saccharomycotina</taxon>
        <taxon>Saccharomycetes</taxon>
        <taxon>Saccharomycodales</taxon>
        <taxon>Saccharomycodaceae</taxon>
        <taxon>Saccharomycodes</taxon>
    </lineage>
</organism>
<evidence type="ECO:0000256" key="1">
    <source>
        <dbReference type="ARBA" id="ARBA00022603"/>
    </source>
</evidence>
<keyword evidence="3" id="KW-0949">S-adenosyl-L-methionine</keyword>
<sequence>MSDEKYQLLIDWLKQDNSFYLSPNIQIIEDSYGGIGLACKGKKYLNEKLISIPEKYMINIKTVERHVHMQDELQKGDEKERTKPSQNIYHKILHEDKNIMPDEYSTNQLIILFMYVEMFILAEKSFFYPFLQTLPTFETFLCSVPYLPDLLRMKQYEFKNKVSYAFLKHSNTIKRRIMHDWNTIKHILLNLNHSLDDDANTSDKSRNTRIFQRFLHVSMLINSRCLYYDITEEKQDNFTLVPLVDFINHSVAVNGGHCYPKVNKLTRSFEIYSGSTTDFEGLNEVFFNYGAHSNDFLLSEYGFVVPNNPSDFIDITPRVLKLLNPIQIAFLSEIGYLGDYTVTYEDISFRTIVALALVSITANNVAITTEQKSKMIKLINGTFRERGGEQNHNNI</sequence>
<dbReference type="AlphaFoldDB" id="A0A376B0U6"/>
<dbReference type="GO" id="GO:0032259">
    <property type="term" value="P:methylation"/>
    <property type="evidence" value="ECO:0007669"/>
    <property type="project" value="UniProtKB-KW"/>
</dbReference>
<accession>A0A376B0U6</accession>
<dbReference type="EMBL" id="UFAJ01000004">
    <property type="protein sequence ID" value="SSD58298.1"/>
    <property type="molecule type" value="Genomic_DNA"/>
</dbReference>
<keyword evidence="1" id="KW-0489">Methyltransferase</keyword>
<dbReference type="GO" id="GO:0016279">
    <property type="term" value="F:protein-lysine N-methyltransferase activity"/>
    <property type="evidence" value="ECO:0007669"/>
    <property type="project" value="TreeGrafter"/>
</dbReference>
<dbReference type="Gene3D" id="3.90.1410.10">
    <property type="entry name" value="set domain protein methyltransferase, domain 1"/>
    <property type="match status" value="1"/>
</dbReference>
<keyword evidence="2" id="KW-0808">Transferase</keyword>
<dbReference type="PANTHER" id="PTHR13271">
    <property type="entry name" value="UNCHARACTERIZED PUTATIVE METHYLTRANSFERASE"/>
    <property type="match status" value="1"/>
</dbReference>
<proteinExistence type="predicted"/>
<gene>
    <name evidence="4" type="ORF">SCODWIG_00059</name>
</gene>
<evidence type="ECO:0000313" key="4">
    <source>
        <dbReference type="EMBL" id="SSD58298.1"/>
    </source>
</evidence>
<name>A0A376B0U6_9ASCO</name>
<dbReference type="InterPro" id="IPR046341">
    <property type="entry name" value="SET_dom_sf"/>
</dbReference>